<protein>
    <submittedName>
        <fullName evidence="1">Uncharacterized protein</fullName>
    </submittedName>
</protein>
<keyword evidence="2" id="KW-1185">Reference proteome</keyword>
<evidence type="ECO:0000313" key="1">
    <source>
        <dbReference type="EMBL" id="TTF71947.1"/>
    </source>
</evidence>
<comment type="caution">
    <text evidence="1">The sequence shown here is derived from an EMBL/GenBank/DDBJ whole genome shotgun (WGS) entry which is preliminary data.</text>
</comment>
<reference evidence="1 2" key="1">
    <citation type="journal article" date="2019" name="Genome Biol. Evol.">
        <title>Whole-Genome Sequencing of the Giant Devil Catfish, Bagarius yarrelli.</title>
        <authorList>
            <person name="Jiang W."/>
            <person name="Lv Y."/>
            <person name="Cheng L."/>
            <person name="Yang K."/>
            <person name="Chao B."/>
            <person name="Wang X."/>
            <person name="Li Y."/>
            <person name="Pan X."/>
            <person name="You X."/>
            <person name="Zhang Y."/>
            <person name="Yang J."/>
            <person name="Li J."/>
            <person name="Zhang X."/>
            <person name="Liu S."/>
            <person name="Sun C."/>
            <person name="Yang J."/>
            <person name="Shi Q."/>
        </authorList>
    </citation>
    <scope>NUCLEOTIDE SEQUENCE [LARGE SCALE GENOMIC DNA]</scope>
    <source>
        <strain evidence="1">JWS20170419001</strain>
        <tissue evidence="1">Muscle</tissue>
    </source>
</reference>
<dbReference type="EMBL" id="VCAZ01000197">
    <property type="protein sequence ID" value="TTF71947.1"/>
    <property type="molecule type" value="Genomic_DNA"/>
</dbReference>
<dbReference type="AlphaFoldDB" id="A0A556VB29"/>
<gene>
    <name evidence="1" type="ORF">Baya_15130</name>
</gene>
<sequence length="94" mass="10512">MIICGDVFISVKHHGDPDNPDAMTTYSEELHTGLEVYKVTFQHHDSKAHETSAQDLSGMLFLLLLEPCVLQTPFIPLLIQSSEMTWHSCDLAGK</sequence>
<evidence type="ECO:0000313" key="2">
    <source>
        <dbReference type="Proteomes" id="UP000319801"/>
    </source>
</evidence>
<organism evidence="1 2">
    <name type="scientific">Bagarius yarrelli</name>
    <name type="common">Goonch</name>
    <name type="synonym">Bagrus yarrelli</name>
    <dbReference type="NCBI Taxonomy" id="175774"/>
    <lineage>
        <taxon>Eukaryota</taxon>
        <taxon>Metazoa</taxon>
        <taxon>Chordata</taxon>
        <taxon>Craniata</taxon>
        <taxon>Vertebrata</taxon>
        <taxon>Euteleostomi</taxon>
        <taxon>Actinopterygii</taxon>
        <taxon>Neopterygii</taxon>
        <taxon>Teleostei</taxon>
        <taxon>Ostariophysi</taxon>
        <taxon>Siluriformes</taxon>
        <taxon>Sisoridae</taxon>
        <taxon>Sisorinae</taxon>
        <taxon>Bagarius</taxon>
    </lineage>
</organism>
<name>A0A556VB29_BAGYA</name>
<accession>A0A556VB29</accession>
<proteinExistence type="predicted"/>
<dbReference type="Proteomes" id="UP000319801">
    <property type="component" value="Unassembled WGS sequence"/>
</dbReference>